<dbReference type="GeneID" id="56475076"/>
<accession>A0A223EL89</accession>
<dbReference type="SUPFAM" id="SSF69618">
    <property type="entry name" value="HemD-like"/>
    <property type="match status" value="1"/>
</dbReference>
<dbReference type="UniPathway" id="UPA00251">
    <property type="reaction ID" value="UER00320"/>
</dbReference>
<dbReference type="EC" id="4.2.1.75" evidence="3 9"/>
<evidence type="ECO:0000256" key="1">
    <source>
        <dbReference type="ARBA" id="ARBA00004772"/>
    </source>
</evidence>
<dbReference type="Gene3D" id="3.40.50.10090">
    <property type="match status" value="2"/>
</dbReference>
<comment type="catalytic activity">
    <reaction evidence="8 9">
        <text>hydroxymethylbilane = uroporphyrinogen III + H2O</text>
        <dbReference type="Rhea" id="RHEA:18965"/>
        <dbReference type="ChEBI" id="CHEBI:15377"/>
        <dbReference type="ChEBI" id="CHEBI:57308"/>
        <dbReference type="ChEBI" id="CHEBI:57845"/>
        <dbReference type="EC" id="4.2.1.75"/>
    </reaction>
</comment>
<dbReference type="EMBL" id="CP017704">
    <property type="protein sequence ID" value="ASS96008.1"/>
    <property type="molecule type" value="Genomic_DNA"/>
</dbReference>
<comment type="pathway">
    <text evidence="1 9">Porphyrin-containing compound metabolism; protoporphyrin-IX biosynthesis; coproporphyrinogen-III from 5-aminolevulinate: step 3/4.</text>
</comment>
<dbReference type="PANTHER" id="PTHR38042">
    <property type="entry name" value="UROPORPHYRINOGEN-III SYNTHASE, CHLOROPLASTIC"/>
    <property type="match status" value="1"/>
</dbReference>
<evidence type="ECO:0000256" key="9">
    <source>
        <dbReference type="RuleBase" id="RU366031"/>
    </source>
</evidence>
<protein>
    <recommendedName>
        <fullName evidence="7 9">Uroporphyrinogen-III synthase</fullName>
        <ecNumber evidence="3 9">4.2.1.75</ecNumber>
    </recommendedName>
</protein>
<evidence type="ECO:0000313" key="12">
    <source>
        <dbReference type="Proteomes" id="UP000214618"/>
    </source>
</evidence>
<dbReference type="CDD" id="cd06578">
    <property type="entry name" value="HemD"/>
    <property type="match status" value="1"/>
</dbReference>
<comment type="function">
    <text evidence="6 9">Catalyzes cyclization of the linear tetrapyrrole, hydroxymethylbilane, to the macrocyclic uroporphyrinogen III.</text>
</comment>
<evidence type="ECO:0000259" key="10">
    <source>
        <dbReference type="Pfam" id="PF02602"/>
    </source>
</evidence>
<evidence type="ECO:0000256" key="4">
    <source>
        <dbReference type="ARBA" id="ARBA00023239"/>
    </source>
</evidence>
<organism evidence="11 12">
    <name type="scientific">Peribacillus simplex NBRC 15720 = DSM 1321</name>
    <dbReference type="NCBI Taxonomy" id="1349754"/>
    <lineage>
        <taxon>Bacteria</taxon>
        <taxon>Bacillati</taxon>
        <taxon>Bacillota</taxon>
        <taxon>Bacilli</taxon>
        <taxon>Bacillales</taxon>
        <taxon>Bacillaceae</taxon>
        <taxon>Peribacillus</taxon>
    </lineage>
</organism>
<dbReference type="PANTHER" id="PTHR38042:SF1">
    <property type="entry name" value="UROPORPHYRINOGEN-III SYNTHASE, CHLOROPLASTIC"/>
    <property type="match status" value="1"/>
</dbReference>
<dbReference type="RefSeq" id="WP_063232819.1">
    <property type="nucleotide sequence ID" value="NZ_BCVO01000003.1"/>
</dbReference>
<evidence type="ECO:0000256" key="3">
    <source>
        <dbReference type="ARBA" id="ARBA00013109"/>
    </source>
</evidence>
<evidence type="ECO:0000256" key="7">
    <source>
        <dbReference type="ARBA" id="ARBA00040167"/>
    </source>
</evidence>
<dbReference type="InterPro" id="IPR036108">
    <property type="entry name" value="4pyrrol_syn_uPrphyn_synt_sf"/>
</dbReference>
<dbReference type="Proteomes" id="UP000214618">
    <property type="component" value="Chromosome"/>
</dbReference>
<evidence type="ECO:0000256" key="8">
    <source>
        <dbReference type="ARBA" id="ARBA00048617"/>
    </source>
</evidence>
<proteinExistence type="inferred from homology"/>
<dbReference type="GO" id="GO:0004852">
    <property type="term" value="F:uroporphyrinogen-III synthase activity"/>
    <property type="evidence" value="ECO:0007669"/>
    <property type="project" value="UniProtKB-UniRule"/>
</dbReference>
<evidence type="ECO:0000256" key="5">
    <source>
        <dbReference type="ARBA" id="ARBA00023244"/>
    </source>
</evidence>
<dbReference type="GO" id="GO:0006780">
    <property type="term" value="P:uroporphyrinogen III biosynthetic process"/>
    <property type="evidence" value="ECO:0007669"/>
    <property type="project" value="UniProtKB-UniRule"/>
</dbReference>
<dbReference type="AlphaFoldDB" id="A0A223EL89"/>
<feature type="domain" description="Tetrapyrrole biosynthesis uroporphyrinogen III synthase" evidence="10">
    <location>
        <begin position="24"/>
        <end position="248"/>
    </location>
</feature>
<keyword evidence="4 9" id="KW-0456">Lyase</keyword>
<evidence type="ECO:0000256" key="2">
    <source>
        <dbReference type="ARBA" id="ARBA00008133"/>
    </source>
</evidence>
<sequence>MNPVQPLKDYQVLITRGKGQADGLKESIEKNGGTPLLVPLLEFTLPDHLEDVQQRLDKLLTYDWIILTSQNGVDFFFKLLDKQPLKLPKIAVIGSKTEAALRRHGYKADFVPAQFVAEGFVAEFNTLLDPGSRVLLAKGNLARAVIAEAINEAGASCDEVIIYHTVLPGSSEKKLVQLIKNHDIDIITFTSSSTVNHFLQIMKRHELDTYIDRIIIACIGPIAAKTAEKHGLSVDVCPDVYTTDAMVAELIRFILKRSKKGGTLK</sequence>
<dbReference type="OrthoDB" id="9815856at2"/>
<keyword evidence="5 9" id="KW-0627">Porphyrin biosynthesis</keyword>
<dbReference type="GO" id="GO:0006782">
    <property type="term" value="P:protoporphyrinogen IX biosynthetic process"/>
    <property type="evidence" value="ECO:0007669"/>
    <property type="project" value="UniProtKB-UniRule"/>
</dbReference>
<dbReference type="Pfam" id="PF02602">
    <property type="entry name" value="HEM4"/>
    <property type="match status" value="1"/>
</dbReference>
<name>A0A223EL89_9BACI</name>
<reference evidence="11 12" key="1">
    <citation type="submission" date="2016-10" db="EMBL/GenBank/DDBJ databases">
        <title>The whole genome sequencing and assembly of Bacillus simplex DSM 1321 strain.</title>
        <authorList>
            <person name="Park M.-K."/>
            <person name="Lee Y.-J."/>
            <person name="Yi H."/>
            <person name="Bahn Y.-S."/>
            <person name="Kim J.F."/>
            <person name="Lee D.-W."/>
        </authorList>
    </citation>
    <scope>NUCLEOTIDE SEQUENCE [LARGE SCALE GENOMIC DNA]</scope>
    <source>
        <strain evidence="11 12">DSM 1321</strain>
    </source>
</reference>
<dbReference type="InterPro" id="IPR039793">
    <property type="entry name" value="UROS/Hem4"/>
</dbReference>
<evidence type="ECO:0000256" key="6">
    <source>
        <dbReference type="ARBA" id="ARBA00037589"/>
    </source>
</evidence>
<gene>
    <name evidence="11" type="ORF">BS1321_20110</name>
</gene>
<dbReference type="InterPro" id="IPR003754">
    <property type="entry name" value="4pyrrol_synth_uPrphyn_synth"/>
</dbReference>
<evidence type="ECO:0000313" key="11">
    <source>
        <dbReference type="EMBL" id="ASS96008.1"/>
    </source>
</evidence>
<comment type="similarity">
    <text evidence="2 9">Belongs to the uroporphyrinogen-III synthase family.</text>
</comment>